<feature type="region of interest" description="Disordered" evidence="1">
    <location>
        <begin position="70"/>
        <end position="96"/>
    </location>
</feature>
<evidence type="ECO:0000313" key="3">
    <source>
        <dbReference type="Proteomes" id="UP000539642"/>
    </source>
</evidence>
<feature type="compositionally biased region" description="Polar residues" evidence="1">
    <location>
        <begin position="86"/>
        <end position="96"/>
    </location>
</feature>
<accession>A0A840UUQ8</accession>
<evidence type="ECO:0000313" key="2">
    <source>
        <dbReference type="EMBL" id="MBB5349425.1"/>
    </source>
</evidence>
<gene>
    <name evidence="2" type="ORF">HNQ81_003179</name>
</gene>
<sequence>MSQKKHKESELLIRDKYGQQRTLFEMEEPAIRDSGPVTCLGMTFDNDEARRAHFTEELRRKLQDPEFRKIEGFPIGNDKGIPNLSDPPSYTTIPNQ</sequence>
<name>A0A840UUQ8_9BACT</name>
<dbReference type="EMBL" id="JACHEO010000025">
    <property type="protein sequence ID" value="MBB5349425.1"/>
    <property type="molecule type" value="Genomic_DNA"/>
</dbReference>
<comment type="caution">
    <text evidence="2">The sequence shown here is derived from an EMBL/GenBank/DDBJ whole genome shotgun (WGS) entry which is preliminary data.</text>
</comment>
<evidence type="ECO:0000256" key="1">
    <source>
        <dbReference type="SAM" id="MobiDB-lite"/>
    </source>
</evidence>
<proteinExistence type="predicted"/>
<dbReference type="AlphaFoldDB" id="A0A840UUQ8"/>
<protein>
    <submittedName>
        <fullName evidence="2">Uncharacterized protein</fullName>
    </submittedName>
</protein>
<dbReference type="Proteomes" id="UP000539642">
    <property type="component" value="Unassembled WGS sequence"/>
</dbReference>
<reference evidence="2 3" key="1">
    <citation type="submission" date="2020-08" db="EMBL/GenBank/DDBJ databases">
        <title>Genomic Encyclopedia of Type Strains, Phase IV (KMG-IV): sequencing the most valuable type-strain genomes for metagenomic binning, comparative biology and taxonomic classification.</title>
        <authorList>
            <person name="Goeker M."/>
        </authorList>
    </citation>
    <scope>NUCLEOTIDE SEQUENCE [LARGE SCALE GENOMIC DNA]</scope>
    <source>
        <strain evidence="2 3">DSM 28570</strain>
    </source>
</reference>
<organism evidence="2 3">
    <name type="scientific">Desulfoprunum benzoelyticum</name>
    <dbReference type="NCBI Taxonomy" id="1506996"/>
    <lineage>
        <taxon>Bacteria</taxon>
        <taxon>Pseudomonadati</taxon>
        <taxon>Thermodesulfobacteriota</taxon>
        <taxon>Desulfobulbia</taxon>
        <taxon>Desulfobulbales</taxon>
        <taxon>Desulfobulbaceae</taxon>
        <taxon>Desulfoprunum</taxon>
    </lineage>
</organism>
<keyword evidence="3" id="KW-1185">Reference proteome</keyword>